<keyword evidence="3" id="KW-0472">Membrane</keyword>
<feature type="compositionally biased region" description="Acidic residues" evidence="2">
    <location>
        <begin position="225"/>
        <end position="239"/>
    </location>
</feature>
<dbReference type="AlphaFoldDB" id="A0A0J9TJ95"/>
<sequence length="439" mass="51492">MAGKNNIYNLNNFLEGNDKLDQSNLNTFYQLYFDRACDNSAHFIYNCSQDTNLGTLPSHLLELYRKFERNLKLIWVDGETVYDIWETDKEKLCSYLKYWIYDQLISKGVSQDDFSRFFELWNERKSEECSKCVCEFKIKDLYEVNQLKRIYDYSLFLKAYKKTSKINNQISNMSYCNYISEAKAMYELLGHTCERNTTEYCKELNKYVLPYIKYVDSGKYKVVEENEDTEREEDTEGDEDTKKEEDLSGISCNADLKYDPNPEELQEAEELLKKLAERKEKEQREYDQLEGAEDAVLSIPLGNRGSDHVLPDTFPGRDAFMLSPGSGTGSEGNGSPTKTIASASLLIRHLFLIINIRYHLFNLITIYSFLFTITMFINVYFLYKNQFSPIRTWLDPRIRKTKSELKNSIQGSDEVQPHGYNFDITNMDFNRYNVGYQSR</sequence>
<dbReference type="InterPro" id="IPR008780">
    <property type="entry name" value="Plasmodium_Vir"/>
</dbReference>
<gene>
    <name evidence="4" type="ORF">PVMG_05089</name>
</gene>
<keyword evidence="1" id="KW-0175">Coiled coil</keyword>
<dbReference type="Pfam" id="PF05795">
    <property type="entry name" value="Plasmodium_Vir"/>
    <property type="match status" value="1"/>
</dbReference>
<feature type="coiled-coil region" evidence="1">
    <location>
        <begin position="265"/>
        <end position="292"/>
    </location>
</feature>
<keyword evidence="3" id="KW-0812">Transmembrane</keyword>
<dbReference type="Proteomes" id="UP000053776">
    <property type="component" value="Unassembled WGS sequence"/>
</dbReference>
<reference evidence="4 5" key="1">
    <citation type="submission" date="2011-08" db="EMBL/GenBank/DDBJ databases">
        <title>The Genome Sequence of Plasmodium vivax Mauritania I.</title>
        <authorList>
            <consortium name="The Broad Institute Genome Sequencing Platform"/>
            <consortium name="The Broad Institute Genome Sequencing Center for Infectious Disease"/>
            <person name="Neafsey D."/>
            <person name="Carlton J."/>
            <person name="Barnwell J."/>
            <person name="Collins W."/>
            <person name="Escalante A."/>
            <person name="Mullikin J."/>
            <person name="Saul A."/>
            <person name="Guigo R."/>
            <person name="Camara F."/>
            <person name="Young S.K."/>
            <person name="Zeng Q."/>
            <person name="Gargeya S."/>
            <person name="Fitzgerald M."/>
            <person name="Haas B."/>
            <person name="Abouelleil A."/>
            <person name="Alvarado L."/>
            <person name="Arachchi H.M."/>
            <person name="Berlin A."/>
            <person name="Brown A."/>
            <person name="Chapman S.B."/>
            <person name="Chen Z."/>
            <person name="Dunbar C."/>
            <person name="Freedman E."/>
            <person name="Gearin G."/>
            <person name="Gellesch M."/>
            <person name="Goldberg J."/>
            <person name="Griggs A."/>
            <person name="Gujja S."/>
            <person name="Heiman D."/>
            <person name="Howarth C."/>
            <person name="Larson L."/>
            <person name="Lui A."/>
            <person name="MacDonald P.J.P."/>
            <person name="Montmayeur A."/>
            <person name="Murphy C."/>
            <person name="Neiman D."/>
            <person name="Pearson M."/>
            <person name="Priest M."/>
            <person name="Roberts A."/>
            <person name="Saif S."/>
            <person name="Shea T."/>
            <person name="Shenoy N."/>
            <person name="Sisk P."/>
            <person name="Stolte C."/>
            <person name="Sykes S."/>
            <person name="Wortman J."/>
            <person name="Nusbaum C."/>
            <person name="Birren B."/>
        </authorList>
    </citation>
    <scope>NUCLEOTIDE SEQUENCE [LARGE SCALE GENOMIC DNA]</scope>
    <source>
        <strain evidence="4 5">Mauritania I</strain>
    </source>
</reference>
<organism evidence="4 5">
    <name type="scientific">Plasmodium vivax Mauritania I</name>
    <dbReference type="NCBI Taxonomy" id="1035515"/>
    <lineage>
        <taxon>Eukaryota</taxon>
        <taxon>Sar</taxon>
        <taxon>Alveolata</taxon>
        <taxon>Apicomplexa</taxon>
        <taxon>Aconoidasida</taxon>
        <taxon>Haemosporida</taxon>
        <taxon>Plasmodiidae</taxon>
        <taxon>Plasmodium</taxon>
        <taxon>Plasmodium (Plasmodium)</taxon>
    </lineage>
</organism>
<protein>
    <submittedName>
        <fullName evidence="4">Uncharacterized protein</fullName>
    </submittedName>
</protein>
<proteinExistence type="predicted"/>
<dbReference type="EMBL" id="KQ234996">
    <property type="protein sequence ID" value="KMZ95171.1"/>
    <property type="molecule type" value="Genomic_DNA"/>
</dbReference>
<name>A0A0J9TJ95_PLAVI</name>
<evidence type="ECO:0000313" key="5">
    <source>
        <dbReference type="Proteomes" id="UP000053776"/>
    </source>
</evidence>
<evidence type="ECO:0000256" key="1">
    <source>
        <dbReference type="SAM" id="Coils"/>
    </source>
</evidence>
<dbReference type="OrthoDB" id="388362at2759"/>
<feature type="transmembrane region" description="Helical" evidence="3">
    <location>
        <begin position="360"/>
        <end position="383"/>
    </location>
</feature>
<evidence type="ECO:0000256" key="3">
    <source>
        <dbReference type="SAM" id="Phobius"/>
    </source>
</evidence>
<accession>A0A0J9TJ95</accession>
<evidence type="ECO:0000313" key="4">
    <source>
        <dbReference type="EMBL" id="KMZ95171.1"/>
    </source>
</evidence>
<evidence type="ECO:0000256" key="2">
    <source>
        <dbReference type="SAM" id="MobiDB-lite"/>
    </source>
</evidence>
<keyword evidence="3" id="KW-1133">Transmembrane helix</keyword>
<feature type="region of interest" description="Disordered" evidence="2">
    <location>
        <begin position="224"/>
        <end position="260"/>
    </location>
</feature>